<dbReference type="AlphaFoldDB" id="A0A256J6I5"/>
<protein>
    <recommendedName>
        <fullName evidence="4">Nucleotide pyrophosphatase</fullName>
    </recommendedName>
</protein>
<gene>
    <name evidence="2" type="ORF">DJ80_05345</name>
</gene>
<comment type="caution">
    <text evidence="2">The sequence shown here is derived from an EMBL/GenBank/DDBJ whole genome shotgun (WGS) entry which is preliminary data.</text>
</comment>
<evidence type="ECO:0008006" key="4">
    <source>
        <dbReference type="Google" id="ProtNLM"/>
    </source>
</evidence>
<evidence type="ECO:0000313" key="3">
    <source>
        <dbReference type="Proteomes" id="UP000215731"/>
    </source>
</evidence>
<reference evidence="2 3" key="1">
    <citation type="journal article" date="2014" name="Front. Microbiol.">
        <title>Population and genomic analysis of the genus Halorubrum.</title>
        <authorList>
            <person name="Fullmer M.S."/>
            <person name="Soucy S.M."/>
            <person name="Swithers K.S."/>
            <person name="Makkay A.M."/>
            <person name="Wheeler R."/>
            <person name="Ventosa A."/>
            <person name="Gogarten J.P."/>
            <person name="Papke R.T."/>
        </authorList>
    </citation>
    <scope>NUCLEOTIDE SEQUENCE [LARGE SCALE GENOMIC DNA]</scope>
    <source>
        <strain evidence="2 3">Ga36</strain>
    </source>
</reference>
<dbReference type="Proteomes" id="UP000215731">
    <property type="component" value="Unassembled WGS sequence"/>
</dbReference>
<dbReference type="SUPFAM" id="SSF53649">
    <property type="entry name" value="Alkaline phosphatase-like"/>
    <property type="match status" value="1"/>
</dbReference>
<dbReference type="Gene3D" id="3.40.720.10">
    <property type="entry name" value="Alkaline Phosphatase, subunit A"/>
    <property type="match status" value="2"/>
</dbReference>
<feature type="region of interest" description="Disordered" evidence="1">
    <location>
        <begin position="534"/>
        <end position="561"/>
    </location>
</feature>
<evidence type="ECO:0000313" key="2">
    <source>
        <dbReference type="EMBL" id="OYR64428.1"/>
    </source>
</evidence>
<dbReference type="InterPro" id="IPR017850">
    <property type="entry name" value="Alkaline_phosphatase_core_sf"/>
</dbReference>
<evidence type="ECO:0000256" key="1">
    <source>
        <dbReference type="SAM" id="MobiDB-lite"/>
    </source>
</evidence>
<feature type="compositionally biased region" description="Basic and acidic residues" evidence="1">
    <location>
        <begin position="537"/>
        <end position="547"/>
    </location>
</feature>
<dbReference type="GO" id="GO:0016787">
    <property type="term" value="F:hydrolase activity"/>
    <property type="evidence" value="ECO:0007669"/>
    <property type="project" value="UniProtKB-ARBA"/>
</dbReference>
<name>A0A256J6I5_HALEZ</name>
<accession>A0A256J6I5</accession>
<dbReference type="Pfam" id="PF01663">
    <property type="entry name" value="Phosphodiest"/>
    <property type="match status" value="1"/>
</dbReference>
<dbReference type="PANTHER" id="PTHR10151">
    <property type="entry name" value="ECTONUCLEOTIDE PYROPHOSPHATASE/PHOSPHODIESTERASE"/>
    <property type="match status" value="1"/>
</dbReference>
<proteinExistence type="predicted"/>
<dbReference type="InterPro" id="IPR002591">
    <property type="entry name" value="Phosphodiest/P_Trfase"/>
</dbReference>
<sequence length="561" mass="63038">MDRIDFLGFVLLLRDISRLDRYSTRQKKGHLYTTHKTGPPIASRMSLYVVGLDGLTFDLVDRWIDSLPNLRALKQGGAATSLNSVHPPITGPAWMSIYTGLDPSVFNRYHFNHFNPDDRSFSATSRSGLGYEYFWERLDDERICLLNLPMTYPPSDQDNTIVCGHMGAPGSVVTKPDSLTDDLAAAGVELAYHDLTETSKTDPDAFMSEGTRQFEVMSDAWHVLEDRDSWDLFFGQFSVADWAHHFLWDDLKTSSDPHLRKIYQRIDSFIGDVRDKLGPDDDLVIVSDHGGGNCKGVIYLNELLRREGLLVLENDGGSVSNQVFNRLDITKSTIEKYDVLNLLEYVREHVPARIKSSIPTEGSGRAFASLVNSHSIDWRASSAYVLSDGLLFCDGAAIDLIENYLETRGLSVDFVDLQCEYTTDSTQMPDYVVYIEDLAFEIKDDVFTNDIVAYDPDSHSHQGSHRRNGVFIGHGPSFETCGFSKTNAWLPDIAPTLLAVLGRDIPEAMTGDPLINLLDDHALADRQPERISYSIKSDTDKLSRSEEQQVNERLQNLGYLK</sequence>
<dbReference type="PANTHER" id="PTHR10151:SF120">
    <property type="entry name" value="BIS(5'-ADENOSYL)-TRIPHOSPHATASE"/>
    <property type="match status" value="1"/>
</dbReference>
<dbReference type="EMBL" id="NHOZ01000047">
    <property type="protein sequence ID" value="OYR64428.1"/>
    <property type="molecule type" value="Genomic_DNA"/>
</dbReference>
<organism evidence="2 3">
    <name type="scientific">Halorubrum ezzemoulense</name>
    <name type="common">Halorubrum chaoviator</name>
    <dbReference type="NCBI Taxonomy" id="337243"/>
    <lineage>
        <taxon>Archaea</taxon>
        <taxon>Methanobacteriati</taxon>
        <taxon>Methanobacteriota</taxon>
        <taxon>Stenosarchaea group</taxon>
        <taxon>Halobacteria</taxon>
        <taxon>Halobacteriales</taxon>
        <taxon>Haloferacaceae</taxon>
        <taxon>Halorubrum</taxon>
    </lineage>
</organism>